<reference evidence="4" key="1">
    <citation type="submission" date="2021-01" db="EMBL/GenBank/DDBJ databases">
        <authorList>
            <person name="Li R."/>
            <person name="Bekaert M."/>
        </authorList>
    </citation>
    <scope>NUCLEOTIDE SEQUENCE</scope>
    <source>
        <strain evidence="4">Farmed</strain>
    </source>
</reference>
<dbReference type="Gene3D" id="2.60.40.150">
    <property type="entry name" value="C2 domain"/>
    <property type="match status" value="2"/>
</dbReference>
<organism evidence="4 5">
    <name type="scientific">Acanthosepion pharaonis</name>
    <name type="common">Pharaoh cuttlefish</name>
    <name type="synonym">Sepia pharaonis</name>
    <dbReference type="NCBI Taxonomy" id="158019"/>
    <lineage>
        <taxon>Eukaryota</taxon>
        <taxon>Metazoa</taxon>
        <taxon>Spiralia</taxon>
        <taxon>Lophotrochozoa</taxon>
        <taxon>Mollusca</taxon>
        <taxon>Cephalopoda</taxon>
        <taxon>Coleoidea</taxon>
        <taxon>Decapodiformes</taxon>
        <taxon>Sepiida</taxon>
        <taxon>Sepiina</taxon>
        <taxon>Sepiidae</taxon>
        <taxon>Acanthosepion</taxon>
    </lineage>
</organism>
<evidence type="ECO:0000256" key="2">
    <source>
        <dbReference type="SAM" id="MobiDB-lite"/>
    </source>
</evidence>
<dbReference type="SMART" id="SM00239">
    <property type="entry name" value="C2"/>
    <property type="match status" value="2"/>
</dbReference>
<feature type="region of interest" description="Disordered" evidence="2">
    <location>
        <begin position="46"/>
        <end position="81"/>
    </location>
</feature>
<name>A0A812AVP8_ACAPH</name>
<dbReference type="AlphaFoldDB" id="A0A812AVP8"/>
<feature type="domain" description="C2" evidence="3">
    <location>
        <begin position="251"/>
        <end position="370"/>
    </location>
</feature>
<evidence type="ECO:0000256" key="1">
    <source>
        <dbReference type="ARBA" id="ARBA00022737"/>
    </source>
</evidence>
<protein>
    <submittedName>
        <fullName evidence="4">SYT6</fullName>
    </submittedName>
</protein>
<dbReference type="PANTHER" id="PTHR10024">
    <property type="entry name" value="SYNAPTOTAGMIN"/>
    <property type="match status" value="1"/>
</dbReference>
<dbReference type="InterPro" id="IPR000008">
    <property type="entry name" value="C2_dom"/>
</dbReference>
<dbReference type="GO" id="GO:0005544">
    <property type="term" value="F:calcium-dependent phospholipid binding"/>
    <property type="evidence" value="ECO:0007669"/>
    <property type="project" value="TreeGrafter"/>
</dbReference>
<dbReference type="OrthoDB" id="67700at2759"/>
<dbReference type="PRINTS" id="PR00360">
    <property type="entry name" value="C2DOMAIN"/>
</dbReference>
<accession>A0A812AVP8</accession>
<evidence type="ECO:0000259" key="3">
    <source>
        <dbReference type="PROSITE" id="PS50004"/>
    </source>
</evidence>
<evidence type="ECO:0000313" key="4">
    <source>
        <dbReference type="EMBL" id="CAE1156055.1"/>
    </source>
</evidence>
<dbReference type="PROSITE" id="PS50004">
    <property type="entry name" value="C2"/>
    <property type="match status" value="2"/>
</dbReference>
<dbReference type="GO" id="GO:0017156">
    <property type="term" value="P:calcium-ion regulated exocytosis"/>
    <property type="evidence" value="ECO:0007669"/>
    <property type="project" value="TreeGrafter"/>
</dbReference>
<dbReference type="FunFam" id="2.60.40.150:FF:000179">
    <property type="entry name" value="synaptotagmin-5 isoform X2"/>
    <property type="match status" value="1"/>
</dbReference>
<dbReference type="GO" id="GO:0030276">
    <property type="term" value="F:clathrin binding"/>
    <property type="evidence" value="ECO:0007669"/>
    <property type="project" value="TreeGrafter"/>
</dbReference>
<dbReference type="SUPFAM" id="SSF49562">
    <property type="entry name" value="C2 domain (Calcium/lipid-binding domain, CaLB)"/>
    <property type="match status" value="2"/>
</dbReference>
<dbReference type="GO" id="GO:0001786">
    <property type="term" value="F:phosphatidylserine binding"/>
    <property type="evidence" value="ECO:0007669"/>
    <property type="project" value="TreeGrafter"/>
</dbReference>
<feature type="domain" description="C2" evidence="3">
    <location>
        <begin position="119"/>
        <end position="240"/>
    </location>
</feature>
<dbReference type="PRINTS" id="PR00399">
    <property type="entry name" value="SYNAPTOTAGMN"/>
</dbReference>
<dbReference type="PANTHER" id="PTHR10024:SF378">
    <property type="entry name" value="SYNAPTOTAGMIN BETA, ISOFORM D"/>
    <property type="match status" value="1"/>
</dbReference>
<dbReference type="GO" id="GO:0005509">
    <property type="term" value="F:calcium ion binding"/>
    <property type="evidence" value="ECO:0007669"/>
    <property type="project" value="TreeGrafter"/>
</dbReference>
<gene>
    <name evidence="4" type="ORF">SPHA_4641</name>
</gene>
<dbReference type="EMBL" id="CAHIKZ030000149">
    <property type="protein sequence ID" value="CAE1156055.1"/>
    <property type="molecule type" value="Genomic_DNA"/>
</dbReference>
<sequence>MFIVCRILQRKKGDLPSPSYRAIGDYNPAISSVSVSSSSNQEVQLVKESKTVQPRSSSMSTVSRTSTKSDQLTDETSSISARSDTSIDSSAFDASFGTIRPDLYPRKDTVLQQSSEERSCGKLHIRLKYDFRTSDLVTHLIEVQDLMCPDSVSGFSDPYIKLFLYPEVDERMRQSSVRRRTLNPFFNEFFKFPLPYDDLNDKSLIFQIYNYDKYSRHNILGEVQIHLNSVETSSSVEMWCDIQRQQRHTCSMGELLVSLSYLPAAERLTVVIIKAKELRIMGPAGASDPFVRISLMVDGKKVKRKKSSIKRGTTSPVWNEAVTFNVPAEILPKVSLECCVWDHDLIGHGELIGKCILGPQQQGNERKHWNDLIACHRTTTAMWHTLHK</sequence>
<dbReference type="GO" id="GO:0070382">
    <property type="term" value="C:exocytic vesicle"/>
    <property type="evidence" value="ECO:0007669"/>
    <property type="project" value="TreeGrafter"/>
</dbReference>
<keyword evidence="5" id="KW-1185">Reference proteome</keyword>
<dbReference type="GO" id="GO:0005886">
    <property type="term" value="C:plasma membrane"/>
    <property type="evidence" value="ECO:0007669"/>
    <property type="project" value="TreeGrafter"/>
</dbReference>
<dbReference type="InterPro" id="IPR001565">
    <property type="entry name" value="Synaptotagmin"/>
</dbReference>
<dbReference type="CDD" id="cd00276">
    <property type="entry name" value="C2B_Synaptotagmin"/>
    <property type="match status" value="1"/>
</dbReference>
<proteinExistence type="predicted"/>
<feature type="compositionally biased region" description="Low complexity" evidence="2">
    <location>
        <begin position="56"/>
        <end position="69"/>
    </location>
</feature>
<dbReference type="InterPro" id="IPR035892">
    <property type="entry name" value="C2_domain_sf"/>
</dbReference>
<keyword evidence="1" id="KW-0677">Repeat</keyword>
<dbReference type="Pfam" id="PF00168">
    <property type="entry name" value="C2"/>
    <property type="match status" value="2"/>
</dbReference>
<evidence type="ECO:0000313" key="5">
    <source>
        <dbReference type="Proteomes" id="UP000597762"/>
    </source>
</evidence>
<comment type="caution">
    <text evidence="4">The sequence shown here is derived from an EMBL/GenBank/DDBJ whole genome shotgun (WGS) entry which is preliminary data.</text>
</comment>
<dbReference type="Proteomes" id="UP000597762">
    <property type="component" value="Unassembled WGS sequence"/>
</dbReference>
<dbReference type="GO" id="GO:0000149">
    <property type="term" value="F:SNARE binding"/>
    <property type="evidence" value="ECO:0007669"/>
    <property type="project" value="TreeGrafter"/>
</dbReference>